<gene>
    <name evidence="8" type="ORF">ACJMK2_036405</name>
</gene>
<dbReference type="SMART" id="SM00220">
    <property type="entry name" value="S_TKc"/>
    <property type="match status" value="1"/>
</dbReference>
<dbReference type="Gene3D" id="3.30.200.20">
    <property type="entry name" value="Phosphorylase Kinase, domain 1"/>
    <property type="match status" value="1"/>
</dbReference>
<dbReference type="InterPro" id="IPR011009">
    <property type="entry name" value="Kinase-like_dom_sf"/>
</dbReference>
<dbReference type="GO" id="GO:0005524">
    <property type="term" value="F:ATP binding"/>
    <property type="evidence" value="ECO:0007669"/>
    <property type="project" value="UniProtKB-KW"/>
</dbReference>
<reference evidence="8 9" key="1">
    <citation type="submission" date="2024-11" db="EMBL/GenBank/DDBJ databases">
        <title>Chromosome-level genome assembly of the freshwater bivalve Anodonta woodiana.</title>
        <authorList>
            <person name="Chen X."/>
        </authorList>
    </citation>
    <scope>NUCLEOTIDE SEQUENCE [LARGE SCALE GENOMIC DNA]</scope>
    <source>
        <strain evidence="8">MN2024</strain>
        <tissue evidence="8">Gills</tissue>
    </source>
</reference>
<evidence type="ECO:0000256" key="2">
    <source>
        <dbReference type="ARBA" id="ARBA00022679"/>
    </source>
</evidence>
<feature type="domain" description="Protein kinase" evidence="7">
    <location>
        <begin position="76"/>
        <end position="369"/>
    </location>
</feature>
<dbReference type="Gene3D" id="1.10.510.10">
    <property type="entry name" value="Transferase(Phosphotransferase) domain 1"/>
    <property type="match status" value="1"/>
</dbReference>
<keyword evidence="1" id="KW-0723">Serine/threonine-protein kinase</keyword>
<dbReference type="SUPFAM" id="SSF56112">
    <property type="entry name" value="Protein kinase-like (PK-like)"/>
    <property type="match status" value="1"/>
</dbReference>
<comment type="caution">
    <text evidence="8">The sequence shown here is derived from an EMBL/GenBank/DDBJ whole genome shotgun (WGS) entry which is preliminary data.</text>
</comment>
<feature type="region of interest" description="Disordered" evidence="6">
    <location>
        <begin position="650"/>
        <end position="685"/>
    </location>
</feature>
<feature type="region of interest" description="Disordered" evidence="6">
    <location>
        <begin position="1174"/>
        <end position="1196"/>
    </location>
</feature>
<organism evidence="8 9">
    <name type="scientific">Sinanodonta woodiana</name>
    <name type="common">Chinese pond mussel</name>
    <name type="synonym">Anodonta woodiana</name>
    <dbReference type="NCBI Taxonomy" id="1069815"/>
    <lineage>
        <taxon>Eukaryota</taxon>
        <taxon>Metazoa</taxon>
        <taxon>Spiralia</taxon>
        <taxon>Lophotrochozoa</taxon>
        <taxon>Mollusca</taxon>
        <taxon>Bivalvia</taxon>
        <taxon>Autobranchia</taxon>
        <taxon>Heteroconchia</taxon>
        <taxon>Palaeoheterodonta</taxon>
        <taxon>Unionida</taxon>
        <taxon>Unionoidea</taxon>
        <taxon>Unionidae</taxon>
        <taxon>Unioninae</taxon>
        <taxon>Sinanodonta</taxon>
    </lineage>
</organism>
<evidence type="ECO:0000256" key="4">
    <source>
        <dbReference type="ARBA" id="ARBA00022777"/>
    </source>
</evidence>
<dbReference type="PROSITE" id="PS00108">
    <property type="entry name" value="PROTEIN_KINASE_ST"/>
    <property type="match status" value="1"/>
</dbReference>
<evidence type="ECO:0000256" key="3">
    <source>
        <dbReference type="ARBA" id="ARBA00022741"/>
    </source>
</evidence>
<keyword evidence="4" id="KW-0418">Kinase</keyword>
<evidence type="ECO:0000313" key="8">
    <source>
        <dbReference type="EMBL" id="KAL3873269.1"/>
    </source>
</evidence>
<keyword evidence="5" id="KW-0067">ATP-binding</keyword>
<evidence type="ECO:0000256" key="5">
    <source>
        <dbReference type="ARBA" id="ARBA00022840"/>
    </source>
</evidence>
<evidence type="ECO:0000259" key="7">
    <source>
        <dbReference type="PROSITE" id="PS50011"/>
    </source>
</evidence>
<sequence>MTYMGAFTSPIRSRNEHLKVDPPAVHIAGYVTGGLKRLYQQIKSNSVPKLHDYGYYTDENGHFQTKGECVVALRYMVTNVLHAKGQSAVVVMAEDLFNNQRRVILKVLHVQFYELGIQESHCLLGLRVADPYNYSHTLRLLATFTFDGHYCMVLEPLLPDPLSSIFQEIPQHYLLPSIRKVALHLLASVGFLHQQNIIHADLKPENILLKDRSDLDSVHIVDFGNALNYVHKEVSLYYNDFELQTPLYRAPEVMFGLPFGTEIDMWSIGCILAELYMGKPLFLGSRKEEILLEMTRLLGPLPSHIFQRGKFFSKFKQYTGLSNQRQVEDILRNHLHCRDLGFVSFLAGLLCYDPDLRLTVSEAARHPFLAGEFPVLYLFPQSHDKPAGYSTVLLNSVTYQSTPAVFPDIKKHKPSSIELLRLGTSSSHDHPRMVVDPIQKPPSHEKDRLARLNSFVSSQDQGLRNLPQSSTCDIISSRRSSSHNLESNSLNSSGILVRGGLTLEDRQQLQECVNSTCQEKAVVEEDLRWSAEQQQHAVHSRESVSNKRQLNQIVQGKQLHLDKNLHSNMEKKSIFRENIIIRPVPKDGYDRPMKRVDVYILEKKPVYYRSGCERGTAASRYINSENDYEKEEIISGNVDIDRKSFIQRSVSETGRKQKRPISHIHKSESWASNHNSLNPNQDSGDKEILQRTDQRRMVPVSQDMCVSVKHENNETVNQENIEDKRNQLINAEKCQICIHSSEYETSKSTNQTKSGNDGKSLGSNPPIQPSDMYIVYNQRKIASPANETFVLKEKVIPCKKNQRKVTPSIQEISRYRSKQNNLKDNSDKMRNSRLEEVRSRIKNKLDEFVILSPKHSLRHVSKHKEVVLKRSHNYDEHMHCISEKRTKMEDKHRALKQSIKQNISPPEYNDKEKLETRVTCASAEVPPNLHKLDCQRSSVKSCDLQQCLDMDKRLAVNDNHFNSVFDDTTSHTFDSSSEHFNGTMSFGEENFERSSLHDGKDKEIYLNSKKLEKSFITVDSRNASLSEAECAKRIRSYSSDRNSLEESHANKKTCACNCEASFIRSYSSSHKDLSCLEMEHHPLCKKSSTKEKTPNSCIHGPERAMLDDKDEYSFESCTDSQHSADVCSEVAVKDKCIHKACSSSRNYNESLTTSEEKPNSNMTETFTQRISLKKDSETVTQRSPIEKDSETVTQRSSIEKDSDINEFSTAGSDNLLQQGKLKNMIDARDQIQIQRRKADTKYSVTHDPYYFHGSEEKIRGKLVTGQQNSERLCESERSRTCSEKGLPVTNITFTRVNDCEKKLSRTSKRRLTYDNKYPLKLEALSNTVQKISGKKQTSGKKHNSGRTFSVDTDIKNNNSNNIITESLKRNHLKKKSCPLVNNVEKIKSSVENGRRKSNIKFTEGSALTHQESGQERHPEFSSSVKVRRSLDETYSFISQTPLEQCTDLLPSDDELEIQSKCSGQSGFIVHRSSVSEEGDYSSGFENQSTRSQMIEFIKEVGNVSLLTKQYDPVRTPVLHFQRFGTQSTDISAEEEDEEVMLL</sequence>
<feature type="compositionally biased region" description="Polar residues" evidence="6">
    <location>
        <begin position="669"/>
        <end position="682"/>
    </location>
</feature>
<dbReference type="InterPro" id="IPR008271">
    <property type="entry name" value="Ser/Thr_kinase_AS"/>
</dbReference>
<feature type="region of interest" description="Disordered" evidence="6">
    <location>
        <begin position="744"/>
        <end position="769"/>
    </location>
</feature>
<dbReference type="Proteomes" id="UP001634394">
    <property type="component" value="Unassembled WGS sequence"/>
</dbReference>
<dbReference type="PANTHER" id="PTHR24058:SF130">
    <property type="entry name" value="SERINE_THREONINE PROTEIN KINASES-RELATED"/>
    <property type="match status" value="1"/>
</dbReference>
<evidence type="ECO:0000313" key="9">
    <source>
        <dbReference type="Proteomes" id="UP001634394"/>
    </source>
</evidence>
<keyword evidence="3" id="KW-0547">Nucleotide-binding</keyword>
<dbReference type="PROSITE" id="PS50011">
    <property type="entry name" value="PROTEIN_KINASE_DOM"/>
    <property type="match status" value="1"/>
</dbReference>
<evidence type="ECO:0000256" key="6">
    <source>
        <dbReference type="SAM" id="MobiDB-lite"/>
    </source>
</evidence>
<accession>A0ABD3WH44</accession>
<feature type="compositionally biased region" description="Polar residues" evidence="6">
    <location>
        <begin position="746"/>
        <end position="765"/>
    </location>
</feature>
<dbReference type="InterPro" id="IPR050494">
    <property type="entry name" value="Ser_Thr_dual-spec_kinase"/>
</dbReference>
<dbReference type="EMBL" id="JBJQND010000006">
    <property type="protein sequence ID" value="KAL3873269.1"/>
    <property type="molecule type" value="Genomic_DNA"/>
</dbReference>
<proteinExistence type="predicted"/>
<evidence type="ECO:0000256" key="1">
    <source>
        <dbReference type="ARBA" id="ARBA00022527"/>
    </source>
</evidence>
<dbReference type="PANTHER" id="PTHR24058">
    <property type="entry name" value="DUAL SPECIFICITY PROTEIN KINASE"/>
    <property type="match status" value="1"/>
</dbReference>
<dbReference type="InterPro" id="IPR000719">
    <property type="entry name" value="Prot_kinase_dom"/>
</dbReference>
<keyword evidence="2" id="KW-0808">Transferase</keyword>
<feature type="region of interest" description="Disordered" evidence="6">
    <location>
        <begin position="1331"/>
        <end position="1353"/>
    </location>
</feature>
<protein>
    <recommendedName>
        <fullName evidence="7">Protein kinase domain-containing protein</fullName>
    </recommendedName>
</protein>
<dbReference type="Pfam" id="PF00069">
    <property type="entry name" value="Pkinase"/>
    <property type="match status" value="1"/>
</dbReference>
<dbReference type="GO" id="GO:0004674">
    <property type="term" value="F:protein serine/threonine kinase activity"/>
    <property type="evidence" value="ECO:0007669"/>
    <property type="project" value="UniProtKB-KW"/>
</dbReference>
<keyword evidence="9" id="KW-1185">Reference proteome</keyword>
<name>A0ABD3WH44_SINWO</name>
<feature type="region of interest" description="Disordered" evidence="6">
    <location>
        <begin position="1388"/>
        <end position="1423"/>
    </location>
</feature>